<evidence type="ECO:0000313" key="4">
    <source>
        <dbReference type="EMBL" id="MFC3103310.1"/>
    </source>
</evidence>
<protein>
    <submittedName>
        <fullName evidence="4">Quinoprotein relay system zinc metallohydrolase 1</fullName>
    </submittedName>
</protein>
<sequence length="325" mass="34652">MSMRTSFGAVAALVVITAVALIGGTSTARAAGYYDLNPEQVADDTYVFYGAMENFSFDNHGAISNTSFIVTADGVVVIDTGPSRLYGQAMRAAIAKVTDKPVVQVYITHAHPDHFLGNNAFEDVPIGALPGTIDMARQIGADLASNLYNLVGAAMRGTSAVVPTEAVEDGQVVNFGKHELQLIGTSGHTDADLMVLDKTTGVLFAGDIAFHDRAPTTPNADLDVWQAALAATEKRDFKLIVPGHGPASADAAPLLQTSAYLHWLRSHFQDAARQGESQAEVLFEPLPPRWARLAVEPGEYRRSVSHLYPAIERATLNKVGAPVAR</sequence>
<dbReference type="EMBL" id="JBHRSS010000003">
    <property type="protein sequence ID" value="MFC3103310.1"/>
    <property type="molecule type" value="Genomic_DNA"/>
</dbReference>
<dbReference type="PANTHER" id="PTHR42951">
    <property type="entry name" value="METALLO-BETA-LACTAMASE DOMAIN-CONTAINING"/>
    <property type="match status" value="1"/>
</dbReference>
<keyword evidence="5" id="KW-1185">Reference proteome</keyword>
<gene>
    <name evidence="4" type="ORF">ACFOSU_05325</name>
</gene>
<dbReference type="SUPFAM" id="SSF56281">
    <property type="entry name" value="Metallo-hydrolase/oxidoreductase"/>
    <property type="match status" value="1"/>
</dbReference>
<dbReference type="Pfam" id="PF00753">
    <property type="entry name" value="Lactamase_B"/>
    <property type="match status" value="1"/>
</dbReference>
<feature type="signal peptide" evidence="2">
    <location>
        <begin position="1"/>
        <end position="30"/>
    </location>
</feature>
<dbReference type="InterPro" id="IPR030811">
    <property type="entry name" value="SoxH-rel_PQQ_1"/>
</dbReference>
<dbReference type="InterPro" id="IPR036866">
    <property type="entry name" value="RibonucZ/Hydroxyglut_hydro"/>
</dbReference>
<dbReference type="CDD" id="cd16282">
    <property type="entry name" value="metallo-hydrolase-like_MBL-fold"/>
    <property type="match status" value="1"/>
</dbReference>
<keyword evidence="2" id="KW-0732">Signal</keyword>
<feature type="domain" description="Metallo-beta-lactamase" evidence="3">
    <location>
        <begin position="63"/>
        <end position="244"/>
    </location>
</feature>
<dbReference type="NCBIfam" id="TIGR04558">
    <property type="entry name" value="SoxH_rel_PQQ_1"/>
    <property type="match status" value="1"/>
</dbReference>
<dbReference type="RefSeq" id="WP_380687217.1">
    <property type="nucleotide sequence ID" value="NZ_JBHRSS010000003.1"/>
</dbReference>
<proteinExistence type="inferred from homology"/>
<dbReference type="SMART" id="SM00849">
    <property type="entry name" value="Lactamase_B"/>
    <property type="match status" value="1"/>
</dbReference>
<reference evidence="5" key="1">
    <citation type="journal article" date="2019" name="Int. J. Syst. Evol. Microbiol.">
        <title>The Global Catalogue of Microorganisms (GCM) 10K type strain sequencing project: providing services to taxonomists for standard genome sequencing and annotation.</title>
        <authorList>
            <consortium name="The Broad Institute Genomics Platform"/>
            <consortium name="The Broad Institute Genome Sequencing Center for Infectious Disease"/>
            <person name="Wu L."/>
            <person name="Ma J."/>
        </authorList>
    </citation>
    <scope>NUCLEOTIDE SEQUENCE [LARGE SCALE GENOMIC DNA]</scope>
    <source>
        <strain evidence="5">KCTC 52640</strain>
    </source>
</reference>
<dbReference type="InterPro" id="IPR050855">
    <property type="entry name" value="NDM-1-like"/>
</dbReference>
<name>A0ABV7EKU9_9GAMM</name>
<comment type="caution">
    <text evidence="4">The sequence shown here is derived from an EMBL/GenBank/DDBJ whole genome shotgun (WGS) entry which is preliminary data.</text>
</comment>
<evidence type="ECO:0000313" key="5">
    <source>
        <dbReference type="Proteomes" id="UP001595462"/>
    </source>
</evidence>
<evidence type="ECO:0000256" key="2">
    <source>
        <dbReference type="SAM" id="SignalP"/>
    </source>
</evidence>
<comment type="similarity">
    <text evidence="1">Belongs to the metallo-beta-lactamase superfamily. Class-B beta-lactamase family.</text>
</comment>
<evidence type="ECO:0000259" key="3">
    <source>
        <dbReference type="SMART" id="SM00849"/>
    </source>
</evidence>
<organism evidence="4 5">
    <name type="scientific">Salinisphaera aquimarina</name>
    <dbReference type="NCBI Taxonomy" id="2094031"/>
    <lineage>
        <taxon>Bacteria</taxon>
        <taxon>Pseudomonadati</taxon>
        <taxon>Pseudomonadota</taxon>
        <taxon>Gammaproteobacteria</taxon>
        <taxon>Salinisphaerales</taxon>
        <taxon>Salinisphaeraceae</taxon>
        <taxon>Salinisphaera</taxon>
    </lineage>
</organism>
<evidence type="ECO:0000256" key="1">
    <source>
        <dbReference type="ARBA" id="ARBA00005250"/>
    </source>
</evidence>
<dbReference type="Proteomes" id="UP001595462">
    <property type="component" value="Unassembled WGS sequence"/>
</dbReference>
<accession>A0ABV7EKU9</accession>
<feature type="chain" id="PRO_5047459893" evidence="2">
    <location>
        <begin position="31"/>
        <end position="325"/>
    </location>
</feature>
<dbReference type="Gene3D" id="3.60.15.10">
    <property type="entry name" value="Ribonuclease Z/Hydroxyacylglutathione hydrolase-like"/>
    <property type="match status" value="1"/>
</dbReference>
<dbReference type="InterPro" id="IPR001279">
    <property type="entry name" value="Metallo-B-lactamas"/>
</dbReference>
<dbReference type="PANTHER" id="PTHR42951:SF4">
    <property type="entry name" value="ACYL-COENZYME A THIOESTERASE MBLAC2"/>
    <property type="match status" value="1"/>
</dbReference>